<dbReference type="RefSeq" id="XP_009527344.1">
    <property type="nucleotide sequence ID" value="XM_009529049.1"/>
</dbReference>
<feature type="non-terminal residue" evidence="6">
    <location>
        <position position="61"/>
    </location>
</feature>
<dbReference type="KEGG" id="psoj:PHYSODRAFT_501202"/>
<dbReference type="InterPro" id="IPR011011">
    <property type="entry name" value="Znf_FYVE_PHD"/>
</dbReference>
<organism evidence="6 7">
    <name type="scientific">Phytophthora sojae (strain P6497)</name>
    <name type="common">Soybean stem and root rot agent</name>
    <name type="synonym">Phytophthora megasperma f. sp. glycines</name>
    <dbReference type="NCBI Taxonomy" id="1094619"/>
    <lineage>
        <taxon>Eukaryota</taxon>
        <taxon>Sar</taxon>
        <taxon>Stramenopiles</taxon>
        <taxon>Oomycota</taxon>
        <taxon>Peronosporomycetes</taxon>
        <taxon>Peronosporales</taxon>
        <taxon>Peronosporaceae</taxon>
        <taxon>Phytophthora</taxon>
    </lineage>
</organism>
<dbReference type="InParanoid" id="G4ZCS8"/>
<dbReference type="InterPro" id="IPR013083">
    <property type="entry name" value="Znf_RING/FYVE/PHD"/>
</dbReference>
<dbReference type="PROSITE" id="PS50178">
    <property type="entry name" value="ZF_FYVE"/>
    <property type="match status" value="1"/>
</dbReference>
<keyword evidence="3" id="KW-0862">Zinc</keyword>
<dbReference type="GO" id="GO:0008270">
    <property type="term" value="F:zinc ion binding"/>
    <property type="evidence" value="ECO:0007669"/>
    <property type="project" value="UniProtKB-KW"/>
</dbReference>
<dbReference type="Proteomes" id="UP000002640">
    <property type="component" value="Unassembled WGS sequence"/>
</dbReference>
<dbReference type="Gene3D" id="3.30.40.10">
    <property type="entry name" value="Zinc/RING finger domain, C3HC4 (zinc finger)"/>
    <property type="match status" value="1"/>
</dbReference>
<dbReference type="EMBL" id="JH159154">
    <property type="protein sequence ID" value="EGZ18286.1"/>
    <property type="molecule type" value="Genomic_DNA"/>
</dbReference>
<dbReference type="InterPro" id="IPR017455">
    <property type="entry name" value="Znf_FYVE-rel"/>
</dbReference>
<dbReference type="PANTHER" id="PTHR43102">
    <property type="entry name" value="SLR1143 PROTEIN"/>
    <property type="match status" value="1"/>
</dbReference>
<dbReference type="SMR" id="G4ZCS8"/>
<dbReference type="STRING" id="1094619.G4ZCS8"/>
<reference evidence="6 7" key="1">
    <citation type="journal article" date="2006" name="Science">
        <title>Phytophthora genome sequences uncover evolutionary origins and mechanisms of pathogenesis.</title>
        <authorList>
            <person name="Tyler B.M."/>
            <person name="Tripathy S."/>
            <person name="Zhang X."/>
            <person name="Dehal P."/>
            <person name="Jiang R.H."/>
            <person name="Aerts A."/>
            <person name="Arredondo F.D."/>
            <person name="Baxter L."/>
            <person name="Bensasson D."/>
            <person name="Beynon J.L."/>
            <person name="Chapman J."/>
            <person name="Damasceno C.M."/>
            <person name="Dorrance A.E."/>
            <person name="Dou D."/>
            <person name="Dickerman A.W."/>
            <person name="Dubchak I.L."/>
            <person name="Garbelotto M."/>
            <person name="Gijzen M."/>
            <person name="Gordon S.G."/>
            <person name="Govers F."/>
            <person name="Grunwald N.J."/>
            <person name="Huang W."/>
            <person name="Ivors K.L."/>
            <person name="Jones R.W."/>
            <person name="Kamoun S."/>
            <person name="Krampis K."/>
            <person name="Lamour K.H."/>
            <person name="Lee M.K."/>
            <person name="McDonald W.H."/>
            <person name="Medina M."/>
            <person name="Meijer H.J."/>
            <person name="Nordberg E.K."/>
            <person name="Maclean D.J."/>
            <person name="Ospina-Giraldo M.D."/>
            <person name="Morris P.F."/>
            <person name="Phuntumart V."/>
            <person name="Putnam N.H."/>
            <person name="Rash S."/>
            <person name="Rose J.K."/>
            <person name="Sakihama Y."/>
            <person name="Salamov A.A."/>
            <person name="Savidor A."/>
            <person name="Scheuring C.F."/>
            <person name="Smith B.M."/>
            <person name="Sobral B.W."/>
            <person name="Terry A."/>
            <person name="Torto-Alalibo T.A."/>
            <person name="Win J."/>
            <person name="Xu Z."/>
            <person name="Zhang H."/>
            <person name="Grigoriev I.V."/>
            <person name="Rokhsar D.S."/>
            <person name="Boore J.L."/>
        </authorList>
    </citation>
    <scope>NUCLEOTIDE SEQUENCE [LARGE SCALE GENOMIC DNA]</scope>
    <source>
        <strain evidence="6 7">P6497</strain>
    </source>
</reference>
<keyword evidence="1" id="KW-0479">Metal-binding</keyword>
<dbReference type="OMA" id="DEERFNC"/>
<keyword evidence="2 4" id="KW-0863">Zinc-finger</keyword>
<evidence type="ECO:0000256" key="4">
    <source>
        <dbReference type="PROSITE-ProRule" id="PRU00091"/>
    </source>
</evidence>
<evidence type="ECO:0000256" key="3">
    <source>
        <dbReference type="ARBA" id="ARBA00022833"/>
    </source>
</evidence>
<dbReference type="SMART" id="SM00064">
    <property type="entry name" value="FYVE"/>
    <property type="match status" value="1"/>
</dbReference>
<dbReference type="AlphaFoldDB" id="G4ZCS8"/>
<sequence length="61" mass="7302">MDSSQTATTRSPWVNDEERFNCFICSKDFTVFRRKHHCRVCFEIICHNCSLTRKKMRVCVV</sequence>
<dbReference type="GeneID" id="20657943"/>
<evidence type="ECO:0000259" key="5">
    <source>
        <dbReference type="PROSITE" id="PS50178"/>
    </source>
</evidence>
<gene>
    <name evidence="6" type="ORF">PHYSODRAFT_501202</name>
</gene>
<proteinExistence type="predicted"/>
<protein>
    <recommendedName>
        <fullName evidence="5">FYVE-type domain-containing protein</fullName>
    </recommendedName>
</protein>
<feature type="domain" description="FYVE-type" evidence="5">
    <location>
        <begin position="16"/>
        <end position="50"/>
    </location>
</feature>
<evidence type="ECO:0000313" key="6">
    <source>
        <dbReference type="EMBL" id="EGZ18286.1"/>
    </source>
</evidence>
<evidence type="ECO:0000313" key="7">
    <source>
        <dbReference type="Proteomes" id="UP000002640"/>
    </source>
</evidence>
<dbReference type="Pfam" id="PF01363">
    <property type="entry name" value="FYVE"/>
    <property type="match status" value="1"/>
</dbReference>
<dbReference type="SUPFAM" id="SSF57903">
    <property type="entry name" value="FYVE/PHD zinc finger"/>
    <property type="match status" value="1"/>
</dbReference>
<dbReference type="PANTHER" id="PTHR43102:SF2">
    <property type="entry name" value="GAF DOMAIN-CONTAINING PROTEIN"/>
    <property type="match status" value="1"/>
</dbReference>
<evidence type="ECO:0000256" key="2">
    <source>
        <dbReference type="ARBA" id="ARBA00022771"/>
    </source>
</evidence>
<keyword evidence="7" id="KW-1185">Reference proteome</keyword>
<evidence type="ECO:0000256" key="1">
    <source>
        <dbReference type="ARBA" id="ARBA00022723"/>
    </source>
</evidence>
<accession>G4ZCS8</accession>
<name>G4ZCS8_PHYSP</name>
<dbReference type="InterPro" id="IPR000306">
    <property type="entry name" value="Znf_FYVE"/>
</dbReference>